<reference evidence="5" key="1">
    <citation type="submission" date="2015-06" db="EMBL/GenBank/DDBJ databases">
        <title>Complete genome sequence and metabolic analysis of phthalate degradation pathway in Gordonia sp. QH-11.</title>
        <authorList>
            <person name="Jin D."/>
            <person name="Kong X."/>
            <person name="Bai Z."/>
        </authorList>
    </citation>
    <scope>NUCLEOTIDE SEQUENCE [LARGE SCALE GENOMIC DNA]</scope>
    <source>
        <strain evidence="5">QH-11</strain>
    </source>
</reference>
<dbReference type="OrthoDB" id="4774087at2"/>
<evidence type="ECO:0000313" key="5">
    <source>
        <dbReference type="Proteomes" id="UP000063789"/>
    </source>
</evidence>
<dbReference type="RefSeq" id="WP_062391299.1">
    <property type="nucleotide sequence ID" value="NZ_CP011853.1"/>
</dbReference>
<protein>
    <recommendedName>
        <fullName evidence="3">DUF4328 domain-containing protein</fullName>
    </recommendedName>
</protein>
<keyword evidence="2" id="KW-0472">Membrane</keyword>
<dbReference type="InterPro" id="IPR025565">
    <property type="entry name" value="DUF4328"/>
</dbReference>
<evidence type="ECO:0000259" key="3">
    <source>
        <dbReference type="Pfam" id="PF14219"/>
    </source>
</evidence>
<reference evidence="4 5" key="2">
    <citation type="journal article" date="2017" name="Int. J. Syst. Evol. Microbiol.">
        <title>Gordonia phthalatica sp. nov., a di-n-butyl phthalate-degrading bacterium isolated from activated sludge.</title>
        <authorList>
            <person name="Jin D."/>
            <person name="Kong X."/>
            <person name="Jia M."/>
            <person name="Yu X."/>
            <person name="Wang X."/>
            <person name="Zhuang X."/>
            <person name="Deng Y."/>
            <person name="Bai Z."/>
        </authorList>
    </citation>
    <scope>NUCLEOTIDE SEQUENCE [LARGE SCALE GENOMIC DNA]</scope>
    <source>
        <strain evidence="4 5">QH-11</strain>
    </source>
</reference>
<dbReference type="Pfam" id="PF14219">
    <property type="entry name" value="DUF4328"/>
    <property type="match status" value="1"/>
</dbReference>
<keyword evidence="5" id="KW-1185">Reference proteome</keyword>
<feature type="region of interest" description="Disordered" evidence="1">
    <location>
        <begin position="41"/>
        <end position="90"/>
    </location>
</feature>
<evidence type="ECO:0000256" key="1">
    <source>
        <dbReference type="SAM" id="MobiDB-lite"/>
    </source>
</evidence>
<sequence length="324" mass="34727">MLDVCPACRIQAPHRQGREICPRCGGPLTVVDDYGRAVPRQRPVPSAVARPAPSRRPSVNRPPLRWTADRPAEARPEPRAPQPAAPTGTPRYFAVPRWGLVDAPLSGASDDRAAVEPSAPLRRTLSLVTYMLGAAAVAHLIRYVIAVVNRTTPIPAWLDLLSGAAVLVFGTFAVAGMLLALVAFVHWLLAVRTAAYAEADLRDPRPRLHQWLLAGVPLVNVVGAPLLLTEAARCDPDTLDAAADRIRRIAIAWGLVNGVALIAVGYRIGGWFSDSVQVHADGLAVVTLSLAVSAVFAHWVAPRLVTVLTGPIHESTRERRLVAA</sequence>
<feature type="compositionally biased region" description="Basic and acidic residues" evidence="1">
    <location>
        <begin position="67"/>
        <end position="78"/>
    </location>
</feature>
<evidence type="ECO:0000313" key="4">
    <source>
        <dbReference type="EMBL" id="ALG83349.1"/>
    </source>
</evidence>
<feature type="transmembrane region" description="Helical" evidence="2">
    <location>
        <begin position="165"/>
        <end position="190"/>
    </location>
</feature>
<dbReference type="STRING" id="1136941.ACH46_01020"/>
<dbReference type="KEGG" id="goq:ACH46_01020"/>
<dbReference type="Proteomes" id="UP000063789">
    <property type="component" value="Chromosome"/>
</dbReference>
<keyword evidence="2" id="KW-0812">Transmembrane</keyword>
<proteinExistence type="predicted"/>
<feature type="domain" description="DUF4328" evidence="3">
    <location>
        <begin position="162"/>
        <end position="306"/>
    </location>
</feature>
<feature type="transmembrane region" description="Helical" evidence="2">
    <location>
        <begin position="280"/>
        <end position="301"/>
    </location>
</feature>
<gene>
    <name evidence="4" type="ORF">ACH46_01020</name>
</gene>
<dbReference type="AlphaFoldDB" id="A0A0N9MZ71"/>
<dbReference type="PATRIC" id="fig|1136941.3.peg.208"/>
<dbReference type="EMBL" id="CP011853">
    <property type="protein sequence ID" value="ALG83349.1"/>
    <property type="molecule type" value="Genomic_DNA"/>
</dbReference>
<feature type="transmembrane region" description="Helical" evidence="2">
    <location>
        <begin position="127"/>
        <end position="145"/>
    </location>
</feature>
<feature type="transmembrane region" description="Helical" evidence="2">
    <location>
        <begin position="211"/>
        <end position="229"/>
    </location>
</feature>
<evidence type="ECO:0000256" key="2">
    <source>
        <dbReference type="SAM" id="Phobius"/>
    </source>
</evidence>
<accession>A0A0N9MZ71</accession>
<feature type="transmembrane region" description="Helical" evidence="2">
    <location>
        <begin position="249"/>
        <end position="268"/>
    </location>
</feature>
<name>A0A0N9MZ71_9ACTN</name>
<organism evidence="4 5">
    <name type="scientific">Gordonia phthalatica</name>
    <dbReference type="NCBI Taxonomy" id="1136941"/>
    <lineage>
        <taxon>Bacteria</taxon>
        <taxon>Bacillati</taxon>
        <taxon>Actinomycetota</taxon>
        <taxon>Actinomycetes</taxon>
        <taxon>Mycobacteriales</taxon>
        <taxon>Gordoniaceae</taxon>
        <taxon>Gordonia</taxon>
    </lineage>
</organism>
<keyword evidence="2" id="KW-1133">Transmembrane helix</keyword>
<feature type="compositionally biased region" description="Low complexity" evidence="1">
    <location>
        <begin position="41"/>
        <end position="65"/>
    </location>
</feature>